<name>A0A380XBW3_CYTFI</name>
<dbReference type="AlphaFoldDB" id="A0A380XBW3"/>
<dbReference type="EMBL" id="VDEM01000041">
    <property type="protein sequence ID" value="KAF0822999.1"/>
    <property type="molecule type" value="Genomic_DNA"/>
</dbReference>
<protein>
    <submittedName>
        <fullName evidence="1">Uncharacterized protein</fullName>
    </submittedName>
</protein>
<comment type="caution">
    <text evidence="1">The sequence shown here is derived from an EMBL/GenBank/DDBJ whole genome shotgun (WGS) entry which is preliminary data.</text>
</comment>
<proteinExistence type="predicted"/>
<organism evidence="1 2">
    <name type="scientific">Cytobacillus firmus</name>
    <name type="common">Bacillus firmus</name>
    <dbReference type="NCBI Taxonomy" id="1399"/>
    <lineage>
        <taxon>Bacteria</taxon>
        <taxon>Bacillati</taxon>
        <taxon>Bacillota</taxon>
        <taxon>Bacilli</taxon>
        <taxon>Bacillales</taxon>
        <taxon>Bacillaceae</taxon>
        <taxon>Cytobacillus</taxon>
    </lineage>
</organism>
<gene>
    <name evidence="1" type="ORF">KIS1582_3243</name>
</gene>
<reference evidence="1 2" key="1">
    <citation type="journal article" date="2020" name="G3 (Bethesda)">
        <title>Whole Genome Sequencing and Comparative Genomics of Two Nematicidal Bacillus Strains Reveals a Wide Range of Possible Virulence Factors.</title>
        <authorList>
            <person name="Susic N."/>
            <person name="Janezic S."/>
            <person name="Rupnik M."/>
            <person name="Geric Stare B."/>
        </authorList>
    </citation>
    <scope>NUCLEOTIDE SEQUENCE [LARGE SCALE GENOMIC DNA]</scope>
    <source>
        <strain evidence="1 2">I-1582</strain>
    </source>
</reference>
<accession>A0A380XBW3</accession>
<evidence type="ECO:0000313" key="1">
    <source>
        <dbReference type="EMBL" id="KAF0822999.1"/>
    </source>
</evidence>
<sequence>MSTQNKHTAKAIGVSLLITIAALFNIDSLNLYTVIYIPFVFCVSFISVYWISVITAKSFQKFLKHTGYN</sequence>
<dbReference type="Proteomes" id="UP000465778">
    <property type="component" value="Unassembled WGS sequence"/>
</dbReference>
<evidence type="ECO:0000313" key="2">
    <source>
        <dbReference type="Proteomes" id="UP000465778"/>
    </source>
</evidence>